<dbReference type="Gene3D" id="3.40.630.30">
    <property type="match status" value="1"/>
</dbReference>
<dbReference type="InterPro" id="IPR000182">
    <property type="entry name" value="GNAT_dom"/>
</dbReference>
<dbReference type="Pfam" id="PF00583">
    <property type="entry name" value="Acetyltransf_1"/>
    <property type="match status" value="1"/>
</dbReference>
<sequence length="158" mass="17983">MSLQVRRAETTEQIAYVRALFLDYLHFIEAYLGQTLSFQGTEREFADFPQTYDALWLAEVNGHQVGAVGLKPFDECTGELKRLWVTPEGRGHGVGKALCQACIEGAREQGYVRLLLDTDRGLTHANSVYERLGFVDIDRYYDNPMDSRFMALDLTSKH</sequence>
<dbReference type="InterPro" id="IPR052777">
    <property type="entry name" value="Acetyltransferase_Enz"/>
</dbReference>
<dbReference type="InterPro" id="IPR016181">
    <property type="entry name" value="Acyl_CoA_acyltransferase"/>
</dbReference>
<evidence type="ECO:0000259" key="1">
    <source>
        <dbReference type="PROSITE" id="PS51186"/>
    </source>
</evidence>
<reference evidence="2" key="1">
    <citation type="journal article" date="2014" name="Int. J. Syst. Evol. Microbiol.">
        <title>Complete genome of a new Firmicutes species belonging to the dominant human colonic microbiota ('Ruminococcus bicirculans') reveals two chromosomes and a selective capacity to utilize plant glucans.</title>
        <authorList>
            <consortium name="NISC Comparative Sequencing Program"/>
            <person name="Wegmann U."/>
            <person name="Louis P."/>
            <person name="Goesmann A."/>
            <person name="Henrissat B."/>
            <person name="Duncan S.H."/>
            <person name="Flint H.J."/>
        </authorList>
    </citation>
    <scope>NUCLEOTIDE SEQUENCE</scope>
    <source>
        <strain evidence="2">NBRC 108219</strain>
    </source>
</reference>
<protein>
    <recommendedName>
        <fullName evidence="1">N-acetyltransferase domain-containing protein</fullName>
    </recommendedName>
</protein>
<organism evidence="2 3">
    <name type="scientific">Algimonas ampicilliniresistens</name>
    <dbReference type="NCBI Taxonomy" id="1298735"/>
    <lineage>
        <taxon>Bacteria</taxon>
        <taxon>Pseudomonadati</taxon>
        <taxon>Pseudomonadota</taxon>
        <taxon>Alphaproteobacteria</taxon>
        <taxon>Maricaulales</taxon>
        <taxon>Robiginitomaculaceae</taxon>
        <taxon>Algimonas</taxon>
    </lineage>
</organism>
<evidence type="ECO:0000313" key="3">
    <source>
        <dbReference type="Proteomes" id="UP001161391"/>
    </source>
</evidence>
<proteinExistence type="predicted"/>
<gene>
    <name evidence="2" type="ORF">GCM10007853_24920</name>
</gene>
<dbReference type="PROSITE" id="PS51186">
    <property type="entry name" value="GNAT"/>
    <property type="match status" value="1"/>
</dbReference>
<feature type="domain" description="N-acetyltransferase" evidence="1">
    <location>
        <begin position="15"/>
        <end position="155"/>
    </location>
</feature>
<dbReference type="RefSeq" id="WP_284391271.1">
    <property type="nucleotide sequence ID" value="NZ_BSNK01000002.1"/>
</dbReference>
<dbReference type="CDD" id="cd04301">
    <property type="entry name" value="NAT_SF"/>
    <property type="match status" value="1"/>
</dbReference>
<evidence type="ECO:0000313" key="2">
    <source>
        <dbReference type="EMBL" id="GLQ24618.1"/>
    </source>
</evidence>
<keyword evidence="3" id="KW-1185">Reference proteome</keyword>
<name>A0ABQ5VAV1_9PROT</name>
<reference evidence="2" key="2">
    <citation type="submission" date="2023-01" db="EMBL/GenBank/DDBJ databases">
        <title>Draft genome sequence of Algimonas ampicilliniresistens strain NBRC 108219.</title>
        <authorList>
            <person name="Sun Q."/>
            <person name="Mori K."/>
        </authorList>
    </citation>
    <scope>NUCLEOTIDE SEQUENCE</scope>
    <source>
        <strain evidence="2">NBRC 108219</strain>
    </source>
</reference>
<dbReference type="EMBL" id="BSNK01000002">
    <property type="protein sequence ID" value="GLQ24618.1"/>
    <property type="molecule type" value="Genomic_DNA"/>
</dbReference>
<accession>A0ABQ5VAV1</accession>
<dbReference type="Proteomes" id="UP001161391">
    <property type="component" value="Unassembled WGS sequence"/>
</dbReference>
<dbReference type="SUPFAM" id="SSF55729">
    <property type="entry name" value="Acyl-CoA N-acyltransferases (Nat)"/>
    <property type="match status" value="1"/>
</dbReference>
<dbReference type="PANTHER" id="PTHR43305">
    <property type="entry name" value="FAMILY N-ACETYLTRANSFERASE, PUTATIVE (AFU_ORTHOLOGUE AFUA_2G01380)-RELATED"/>
    <property type="match status" value="1"/>
</dbReference>
<comment type="caution">
    <text evidence="2">The sequence shown here is derived from an EMBL/GenBank/DDBJ whole genome shotgun (WGS) entry which is preliminary data.</text>
</comment>
<dbReference type="PANTHER" id="PTHR43305:SF1">
    <property type="entry name" value="FAMILY N-ACETYLTRANSFERASE, PUTATIVE (AFU_ORTHOLOGUE AFUA_2G01380)-RELATED"/>
    <property type="match status" value="1"/>
</dbReference>